<evidence type="ECO:0000256" key="1">
    <source>
        <dbReference type="ARBA" id="ARBA00009613"/>
    </source>
</evidence>
<evidence type="ECO:0000259" key="3">
    <source>
        <dbReference type="Pfam" id="PF00056"/>
    </source>
</evidence>
<proteinExistence type="inferred from homology"/>
<evidence type="ECO:0000256" key="2">
    <source>
        <dbReference type="ARBA" id="ARBA00023002"/>
    </source>
</evidence>
<keyword evidence="5" id="KW-1185">Reference proteome</keyword>
<comment type="caution">
    <text evidence="4">The sequence shown here is derived from an EMBL/GenBank/DDBJ whole genome shotgun (WGS) entry which is preliminary data.</text>
</comment>
<keyword evidence="2" id="KW-0560">Oxidoreductase</keyword>
<comment type="similarity">
    <text evidence="1">Belongs to the LDH/MDH superfamily. MDH type 2 family.</text>
</comment>
<dbReference type="SUPFAM" id="SSF51735">
    <property type="entry name" value="NAD(P)-binding Rossmann-fold domains"/>
    <property type="match status" value="1"/>
</dbReference>
<dbReference type="Proteomes" id="UP001439008">
    <property type="component" value="Unassembled WGS sequence"/>
</dbReference>
<dbReference type="InterPro" id="IPR010945">
    <property type="entry name" value="Malate_DH_type2"/>
</dbReference>
<dbReference type="Pfam" id="PF00056">
    <property type="entry name" value="Ldh_1_N"/>
    <property type="match status" value="1"/>
</dbReference>
<dbReference type="EMBL" id="JBDODL010000934">
    <property type="protein sequence ID" value="MES1920892.1"/>
    <property type="molecule type" value="Genomic_DNA"/>
</dbReference>
<feature type="domain" description="Lactate/malate dehydrogenase N-terminal" evidence="3">
    <location>
        <begin position="60"/>
        <end position="205"/>
    </location>
</feature>
<sequence>MLRGVKLAQLKPKIGFLQKRNFRSDFAGVSGFSRFMLHKDPYYEQRVKEYTEPKKPAITVSVTGAAGHIGYALLFRIASGQMFGPNQPVYINAIELPFVLSKLRGVEMELKDCAFPLLKGIKCTDKYEEGFANTNYAILVGSKPRGPNQERSDLIKDNGVIFQGIGRSLNKHANTNCKVFVVGNPANTNCLICAHNAPDLDRKNFTAMMRLDHDRGLAMAADKVGQDPQHLTEYFV</sequence>
<dbReference type="InterPro" id="IPR036291">
    <property type="entry name" value="NAD(P)-bd_dom_sf"/>
</dbReference>
<dbReference type="PANTHER" id="PTHR23382">
    <property type="entry name" value="MALATE DEHYDROGENASE"/>
    <property type="match status" value="1"/>
</dbReference>
<accession>A0ABV2AML7</accession>
<dbReference type="InterPro" id="IPR001236">
    <property type="entry name" value="Lactate/malate_DH_N"/>
</dbReference>
<evidence type="ECO:0000313" key="5">
    <source>
        <dbReference type="Proteomes" id="UP001439008"/>
    </source>
</evidence>
<reference evidence="4 5" key="1">
    <citation type="journal article" date="2024" name="BMC Biol.">
        <title>Comparative genomics of Ascetosporea gives new insight into the evolutionary basis for animal parasitism in Rhizaria.</title>
        <authorList>
            <person name="Hiltunen Thoren M."/>
            <person name="Onut-Brannstrom I."/>
            <person name="Alfjorden A."/>
            <person name="Peckova H."/>
            <person name="Swords F."/>
            <person name="Hooper C."/>
            <person name="Holzer A.S."/>
            <person name="Bass D."/>
            <person name="Burki F."/>
        </authorList>
    </citation>
    <scope>NUCLEOTIDE SEQUENCE [LARGE SCALE GENOMIC DNA]</scope>
    <source>
        <strain evidence="4">20-A016</strain>
    </source>
</reference>
<evidence type="ECO:0000313" key="4">
    <source>
        <dbReference type="EMBL" id="MES1920892.1"/>
    </source>
</evidence>
<gene>
    <name evidence="4" type="ORF">MHBO_002509</name>
</gene>
<feature type="non-terminal residue" evidence="4">
    <location>
        <position position="236"/>
    </location>
</feature>
<protein>
    <recommendedName>
        <fullName evidence="3">Lactate/malate dehydrogenase N-terminal domain-containing protein</fullName>
    </recommendedName>
</protein>
<dbReference type="Gene3D" id="3.40.50.720">
    <property type="entry name" value="NAD(P)-binding Rossmann-like Domain"/>
    <property type="match status" value="1"/>
</dbReference>
<name>A0ABV2AML7_9EUKA</name>
<organism evidence="4 5">
    <name type="scientific">Bonamia ostreae</name>
    <dbReference type="NCBI Taxonomy" id="126728"/>
    <lineage>
        <taxon>Eukaryota</taxon>
        <taxon>Sar</taxon>
        <taxon>Rhizaria</taxon>
        <taxon>Endomyxa</taxon>
        <taxon>Ascetosporea</taxon>
        <taxon>Haplosporida</taxon>
        <taxon>Bonamia</taxon>
    </lineage>
</organism>